<evidence type="ECO:0000256" key="2">
    <source>
        <dbReference type="ARBA" id="ARBA00023125"/>
    </source>
</evidence>
<dbReference type="InterPro" id="IPR050109">
    <property type="entry name" value="HTH-type_TetR-like_transc_reg"/>
</dbReference>
<evidence type="ECO:0000313" key="7">
    <source>
        <dbReference type="Proteomes" id="UP000288351"/>
    </source>
</evidence>
<dbReference type="PROSITE" id="PS50977">
    <property type="entry name" value="HTH_TETR_2"/>
    <property type="match status" value="1"/>
</dbReference>
<dbReference type="Pfam" id="PF00440">
    <property type="entry name" value="TetR_N"/>
    <property type="match status" value="1"/>
</dbReference>
<feature type="DNA-binding region" description="H-T-H motif" evidence="4">
    <location>
        <begin position="30"/>
        <end position="49"/>
    </location>
</feature>
<dbReference type="InterPro" id="IPR001647">
    <property type="entry name" value="HTH_TetR"/>
</dbReference>
<evidence type="ECO:0000256" key="1">
    <source>
        <dbReference type="ARBA" id="ARBA00023015"/>
    </source>
</evidence>
<dbReference type="SUPFAM" id="SSF46689">
    <property type="entry name" value="Homeodomain-like"/>
    <property type="match status" value="1"/>
</dbReference>
<sequence length="201" mass="20573">MIQQRAVQTRRRVLRAGAAEFARRGYAATTLTHITRTAGVTMGAITFHFASKRALADAVCAQGRRITREAVAPGGGGAGRGLQAVVDITHALVVLLGEDDLVRAASRLGGEAGDRNGWYGAWLPHLHAACVRADREGALRAGVDPATVTVLAVGLVAAAETAALQAACAQAGTTTAAQLTRAWRALLGAVAPPDGVPGLSP</sequence>
<reference evidence="6 7" key="1">
    <citation type="journal article" date="2019" name="Microbiol. Resour. Announc.">
        <title>Draft Genome Sequence of the Most Traditional epsilon-Poly-l-Lysine Producer, Streptomyces albulus NBRC14147.</title>
        <authorList>
            <person name="Yamanaka K."/>
            <person name="Hamano Y."/>
        </authorList>
    </citation>
    <scope>NUCLEOTIDE SEQUENCE [LARGE SCALE GENOMIC DNA]</scope>
    <source>
        <strain evidence="6 7">NBRC 14147</strain>
    </source>
</reference>
<evidence type="ECO:0000256" key="3">
    <source>
        <dbReference type="ARBA" id="ARBA00023163"/>
    </source>
</evidence>
<dbReference type="RefSeq" id="WP_158507719.1">
    <property type="nucleotide sequence ID" value="NZ_BHXC01000002.1"/>
</dbReference>
<dbReference type="InterPro" id="IPR023772">
    <property type="entry name" value="DNA-bd_HTH_TetR-type_CS"/>
</dbReference>
<dbReference type="PRINTS" id="PR00455">
    <property type="entry name" value="HTHTETR"/>
</dbReference>
<feature type="domain" description="HTH tetR-type" evidence="5">
    <location>
        <begin position="7"/>
        <end position="67"/>
    </location>
</feature>
<proteinExistence type="predicted"/>
<keyword evidence="2 4" id="KW-0238">DNA-binding</keyword>
<comment type="caution">
    <text evidence="6">The sequence shown here is derived from an EMBL/GenBank/DDBJ whole genome shotgun (WGS) entry which is preliminary data.</text>
</comment>
<dbReference type="InterPro" id="IPR009057">
    <property type="entry name" value="Homeodomain-like_sf"/>
</dbReference>
<evidence type="ECO:0000313" key="6">
    <source>
        <dbReference type="EMBL" id="GCB87943.1"/>
    </source>
</evidence>
<dbReference type="PROSITE" id="PS01081">
    <property type="entry name" value="HTH_TETR_1"/>
    <property type="match status" value="1"/>
</dbReference>
<dbReference type="Gene3D" id="1.10.357.10">
    <property type="entry name" value="Tetracycline Repressor, domain 2"/>
    <property type="match status" value="1"/>
</dbReference>
<name>A0A401QRM5_STRNR</name>
<dbReference type="PANTHER" id="PTHR30055:SF234">
    <property type="entry name" value="HTH-TYPE TRANSCRIPTIONAL REGULATOR BETI"/>
    <property type="match status" value="1"/>
</dbReference>
<dbReference type="EMBL" id="BHXC01000002">
    <property type="protein sequence ID" value="GCB87943.1"/>
    <property type="molecule type" value="Genomic_DNA"/>
</dbReference>
<keyword evidence="1" id="KW-0805">Transcription regulation</keyword>
<gene>
    <name evidence="6" type="ORF">SALB_00612</name>
</gene>
<accession>A0A401QRM5</accession>
<keyword evidence="3" id="KW-0804">Transcription</keyword>
<dbReference type="InterPro" id="IPR036271">
    <property type="entry name" value="Tet_transcr_reg_TetR-rel_C_sf"/>
</dbReference>
<dbReference type="PANTHER" id="PTHR30055">
    <property type="entry name" value="HTH-TYPE TRANSCRIPTIONAL REGULATOR RUTR"/>
    <property type="match status" value="1"/>
</dbReference>
<evidence type="ECO:0000259" key="5">
    <source>
        <dbReference type="PROSITE" id="PS50977"/>
    </source>
</evidence>
<evidence type="ECO:0000256" key="4">
    <source>
        <dbReference type="PROSITE-ProRule" id="PRU00335"/>
    </source>
</evidence>
<protein>
    <submittedName>
        <fullName evidence="6">TetR family transcriptional regulator</fullName>
    </submittedName>
</protein>
<dbReference type="SUPFAM" id="SSF48498">
    <property type="entry name" value="Tetracyclin repressor-like, C-terminal domain"/>
    <property type="match status" value="1"/>
</dbReference>
<dbReference type="AlphaFoldDB" id="A0A401QRM5"/>
<dbReference type="GO" id="GO:0003700">
    <property type="term" value="F:DNA-binding transcription factor activity"/>
    <property type="evidence" value="ECO:0007669"/>
    <property type="project" value="TreeGrafter"/>
</dbReference>
<dbReference type="GO" id="GO:0000976">
    <property type="term" value="F:transcription cis-regulatory region binding"/>
    <property type="evidence" value="ECO:0007669"/>
    <property type="project" value="TreeGrafter"/>
</dbReference>
<dbReference type="Proteomes" id="UP000288351">
    <property type="component" value="Unassembled WGS sequence"/>
</dbReference>
<organism evidence="6 7">
    <name type="scientific">Streptomyces noursei</name>
    <name type="common">Streptomyces albulus</name>
    <dbReference type="NCBI Taxonomy" id="1971"/>
    <lineage>
        <taxon>Bacteria</taxon>
        <taxon>Bacillati</taxon>
        <taxon>Actinomycetota</taxon>
        <taxon>Actinomycetes</taxon>
        <taxon>Kitasatosporales</taxon>
        <taxon>Streptomycetaceae</taxon>
        <taxon>Streptomyces</taxon>
    </lineage>
</organism>